<evidence type="ECO:0000259" key="3">
    <source>
        <dbReference type="PROSITE" id="PS51464"/>
    </source>
</evidence>
<dbReference type="Gene3D" id="3.40.50.10490">
    <property type="entry name" value="Glucose-6-phosphate isomerase like protein, domain 1"/>
    <property type="match status" value="1"/>
</dbReference>
<dbReference type="Proteomes" id="UP000193778">
    <property type="component" value="Unassembled WGS sequence"/>
</dbReference>
<dbReference type="InterPro" id="IPR046348">
    <property type="entry name" value="SIS_dom_sf"/>
</dbReference>
<dbReference type="InterPro" id="IPR005488">
    <property type="entry name" value="Etherase_MurQ"/>
</dbReference>
<dbReference type="InterPro" id="IPR001347">
    <property type="entry name" value="SIS_dom"/>
</dbReference>
<name>A0A1X6YI22_9RHOB</name>
<dbReference type="GO" id="GO:0046348">
    <property type="term" value="P:amino sugar catabolic process"/>
    <property type="evidence" value="ECO:0007669"/>
    <property type="project" value="InterPro"/>
</dbReference>
<feature type="domain" description="SIS" evidence="3">
    <location>
        <begin position="87"/>
        <end position="248"/>
    </location>
</feature>
<dbReference type="AlphaFoldDB" id="A0A1X6YI22"/>
<evidence type="ECO:0000313" key="4">
    <source>
        <dbReference type="EMBL" id="SLN21612.1"/>
    </source>
</evidence>
<evidence type="ECO:0000256" key="1">
    <source>
        <dbReference type="ARBA" id="ARBA00023239"/>
    </source>
</evidence>
<dbReference type="GO" id="GO:0009254">
    <property type="term" value="P:peptidoglycan turnover"/>
    <property type="evidence" value="ECO:0007669"/>
    <property type="project" value="TreeGrafter"/>
</dbReference>
<organism evidence="4 5">
    <name type="scientific">Ruegeria meonggei</name>
    <dbReference type="NCBI Taxonomy" id="1446476"/>
    <lineage>
        <taxon>Bacteria</taxon>
        <taxon>Pseudomonadati</taxon>
        <taxon>Pseudomonadota</taxon>
        <taxon>Alphaproteobacteria</taxon>
        <taxon>Rhodobacterales</taxon>
        <taxon>Roseobacteraceae</taxon>
        <taxon>Ruegeria</taxon>
    </lineage>
</organism>
<proteinExistence type="predicted"/>
<dbReference type="EMBL" id="FWFP01000002">
    <property type="protein sequence ID" value="SLN21612.1"/>
    <property type="molecule type" value="Genomic_DNA"/>
</dbReference>
<dbReference type="GO" id="GO:0016803">
    <property type="term" value="F:ether hydrolase activity"/>
    <property type="evidence" value="ECO:0007669"/>
    <property type="project" value="TreeGrafter"/>
</dbReference>
<dbReference type="PROSITE" id="PS51464">
    <property type="entry name" value="SIS"/>
    <property type="match status" value="1"/>
</dbReference>
<dbReference type="GO" id="GO:0097367">
    <property type="term" value="F:carbohydrate derivative binding"/>
    <property type="evidence" value="ECO:0007669"/>
    <property type="project" value="InterPro"/>
</dbReference>
<gene>
    <name evidence="4" type="primary">murQ</name>
    <name evidence="4" type="ORF">RUM8411_00795</name>
</gene>
<protein>
    <submittedName>
        <fullName evidence="4">N-acetylmuramic acid 6-phosphate etherase</fullName>
        <ecNumber evidence="4">4.2.1.126</ecNumber>
    </submittedName>
</protein>
<reference evidence="5" key="1">
    <citation type="submission" date="2017-03" db="EMBL/GenBank/DDBJ databases">
        <authorList>
            <person name="Rodrigo-Torres L."/>
            <person name="Arahal R.D."/>
            <person name="Lucena T."/>
        </authorList>
    </citation>
    <scope>NUCLEOTIDE SEQUENCE [LARGE SCALE GENOMIC DNA]</scope>
    <source>
        <strain evidence="5">CECT 8411</strain>
    </source>
</reference>
<dbReference type="Pfam" id="PF01380">
    <property type="entry name" value="SIS"/>
    <property type="match status" value="1"/>
</dbReference>
<evidence type="ECO:0000313" key="5">
    <source>
        <dbReference type="Proteomes" id="UP000193778"/>
    </source>
</evidence>
<dbReference type="SUPFAM" id="SSF53697">
    <property type="entry name" value="SIS domain"/>
    <property type="match status" value="1"/>
</dbReference>
<accession>A0A1X6YI22</accession>
<dbReference type="OrthoDB" id="9813395at2"/>
<dbReference type="CDD" id="cd05007">
    <property type="entry name" value="SIS_Etherase"/>
    <property type="match status" value="1"/>
</dbReference>
<keyword evidence="5" id="KW-1185">Reference proteome</keyword>
<keyword evidence="1 4" id="KW-0456">Lyase</keyword>
<sequence length="329" mass="33920">MRITPQISVFTWKKENCGQVVLDRYCKGNTWGILLTLPSTEQLHDDADLLNRGDLVSSARILAAGQIAASKAALDAAESIAAGAKAMANTIREGGVLHYAAAGSSGLMAAADAQELGGTFSIPTAQLRIHMAGGLPTGAEMPGGVEDADDGLQDALGSVQARDTVITVSASGSTPYTLTASRLARAHGATVIGIANNAGSPLLQDADIPILLATPPELISGSTRMGAGTAQKIAMNMLSSLMAVELGHVHSGMMVNLRADNDKLRARATGIVARIAKVDMTKAQDALDKSKGEVKPAILIAAQDLSLKHATARLQATDDILNAALAQET</sequence>
<dbReference type="GO" id="GO:0016835">
    <property type="term" value="F:carbon-oxygen lyase activity"/>
    <property type="evidence" value="ECO:0007669"/>
    <property type="project" value="InterPro"/>
</dbReference>
<dbReference type="Gene3D" id="1.10.8.1080">
    <property type="match status" value="1"/>
</dbReference>
<evidence type="ECO:0000256" key="2">
    <source>
        <dbReference type="ARBA" id="ARBA00023277"/>
    </source>
</evidence>
<dbReference type="PANTHER" id="PTHR10088:SF4">
    <property type="entry name" value="GLUCOKINASE REGULATORY PROTEIN"/>
    <property type="match status" value="1"/>
</dbReference>
<dbReference type="EC" id="4.2.1.126" evidence="4"/>
<dbReference type="NCBIfam" id="NF003915">
    <property type="entry name" value="PRK05441.1"/>
    <property type="match status" value="1"/>
</dbReference>
<dbReference type="InterPro" id="IPR040190">
    <property type="entry name" value="MURQ/GCKR"/>
</dbReference>
<keyword evidence="2" id="KW-0119">Carbohydrate metabolism</keyword>
<dbReference type="PANTHER" id="PTHR10088">
    <property type="entry name" value="GLUCOKINASE REGULATORY PROTEIN"/>
    <property type="match status" value="1"/>
</dbReference>